<organism evidence="2 3">
    <name type="scientific">Amanita muscaria (strain Koide BX008)</name>
    <dbReference type="NCBI Taxonomy" id="946122"/>
    <lineage>
        <taxon>Eukaryota</taxon>
        <taxon>Fungi</taxon>
        <taxon>Dikarya</taxon>
        <taxon>Basidiomycota</taxon>
        <taxon>Agaricomycotina</taxon>
        <taxon>Agaricomycetes</taxon>
        <taxon>Agaricomycetidae</taxon>
        <taxon>Agaricales</taxon>
        <taxon>Pluteineae</taxon>
        <taxon>Amanitaceae</taxon>
        <taxon>Amanita</taxon>
    </lineage>
</organism>
<feature type="non-terminal residue" evidence="2">
    <location>
        <position position="58"/>
    </location>
</feature>
<dbReference type="AlphaFoldDB" id="A0A0C2TEJ9"/>
<dbReference type="InterPro" id="IPR001810">
    <property type="entry name" value="F-box_dom"/>
</dbReference>
<dbReference type="InParanoid" id="A0A0C2TEJ9"/>
<dbReference type="Gene3D" id="1.20.1280.50">
    <property type="match status" value="1"/>
</dbReference>
<protein>
    <recommendedName>
        <fullName evidence="1">F-box domain-containing protein</fullName>
    </recommendedName>
</protein>
<gene>
    <name evidence="2" type="ORF">M378DRAFT_77208</name>
</gene>
<dbReference type="HOGENOM" id="CLU_018544_6_3_1"/>
<dbReference type="Pfam" id="PF12937">
    <property type="entry name" value="F-box-like"/>
    <property type="match status" value="1"/>
</dbReference>
<proteinExistence type="predicted"/>
<dbReference type="EMBL" id="KN818243">
    <property type="protein sequence ID" value="KIL65269.1"/>
    <property type="molecule type" value="Genomic_DNA"/>
</dbReference>
<accession>A0A0C2TEJ9</accession>
<evidence type="ECO:0000313" key="2">
    <source>
        <dbReference type="EMBL" id="KIL65269.1"/>
    </source>
</evidence>
<dbReference type="Proteomes" id="UP000054549">
    <property type="component" value="Unassembled WGS sequence"/>
</dbReference>
<feature type="domain" description="F-box" evidence="1">
    <location>
        <begin position="8"/>
        <end position="58"/>
    </location>
</feature>
<dbReference type="OrthoDB" id="3365698at2759"/>
<reference evidence="2 3" key="1">
    <citation type="submission" date="2014-04" db="EMBL/GenBank/DDBJ databases">
        <title>Evolutionary Origins and Diversification of the Mycorrhizal Mutualists.</title>
        <authorList>
            <consortium name="DOE Joint Genome Institute"/>
            <consortium name="Mycorrhizal Genomics Consortium"/>
            <person name="Kohler A."/>
            <person name="Kuo A."/>
            <person name="Nagy L.G."/>
            <person name="Floudas D."/>
            <person name="Copeland A."/>
            <person name="Barry K.W."/>
            <person name="Cichocki N."/>
            <person name="Veneault-Fourrey C."/>
            <person name="LaButti K."/>
            <person name="Lindquist E.A."/>
            <person name="Lipzen A."/>
            <person name="Lundell T."/>
            <person name="Morin E."/>
            <person name="Murat C."/>
            <person name="Riley R."/>
            <person name="Ohm R."/>
            <person name="Sun H."/>
            <person name="Tunlid A."/>
            <person name="Henrissat B."/>
            <person name="Grigoriev I.V."/>
            <person name="Hibbett D.S."/>
            <person name="Martin F."/>
        </authorList>
    </citation>
    <scope>NUCLEOTIDE SEQUENCE [LARGE SCALE GENOMIC DNA]</scope>
    <source>
        <strain evidence="2 3">Koide BX008</strain>
    </source>
</reference>
<dbReference type="SUPFAM" id="SSF81383">
    <property type="entry name" value="F-box domain"/>
    <property type="match status" value="1"/>
</dbReference>
<name>A0A0C2TEJ9_AMAMK</name>
<evidence type="ECO:0000259" key="1">
    <source>
        <dbReference type="Pfam" id="PF12937"/>
    </source>
</evidence>
<sequence>MPPIERCPREILENIFMECLPPAHEPDRTLMPLQLSHICTRWRAIAFQLPHLWRSLYI</sequence>
<evidence type="ECO:0000313" key="3">
    <source>
        <dbReference type="Proteomes" id="UP000054549"/>
    </source>
</evidence>
<dbReference type="InterPro" id="IPR036047">
    <property type="entry name" value="F-box-like_dom_sf"/>
</dbReference>
<keyword evidence="3" id="KW-1185">Reference proteome</keyword>